<feature type="transmembrane region" description="Helical" evidence="1">
    <location>
        <begin position="22"/>
        <end position="45"/>
    </location>
</feature>
<keyword evidence="3" id="KW-1185">Reference proteome</keyword>
<dbReference type="EMBL" id="WIGN01000017">
    <property type="protein sequence ID" value="KAF6818115.1"/>
    <property type="molecule type" value="Genomic_DNA"/>
</dbReference>
<keyword evidence="1" id="KW-0472">Membrane</keyword>
<proteinExistence type="predicted"/>
<evidence type="ECO:0000313" key="3">
    <source>
        <dbReference type="Proteomes" id="UP000652219"/>
    </source>
</evidence>
<name>A0A8H6JSR5_9PEZI</name>
<organism evidence="2 3">
    <name type="scientific">Colletotrichum sojae</name>
    <dbReference type="NCBI Taxonomy" id="2175907"/>
    <lineage>
        <taxon>Eukaryota</taxon>
        <taxon>Fungi</taxon>
        <taxon>Dikarya</taxon>
        <taxon>Ascomycota</taxon>
        <taxon>Pezizomycotina</taxon>
        <taxon>Sordariomycetes</taxon>
        <taxon>Hypocreomycetidae</taxon>
        <taxon>Glomerellales</taxon>
        <taxon>Glomerellaceae</taxon>
        <taxon>Colletotrichum</taxon>
        <taxon>Colletotrichum orchidearum species complex</taxon>
    </lineage>
</organism>
<dbReference type="Proteomes" id="UP000652219">
    <property type="component" value="Unassembled WGS sequence"/>
</dbReference>
<sequence>MCPASAAVAVPEKQAERNRLPAFLLVLLVTVSSRLVFLLFFPLALAHKPSSVESNAALRCAEQEMPVEGSARSGRWARLWIGSEAVDWMTRPGCGTLRWSRYLAVVAVPCGGRGTGGLALDGQGAAL</sequence>
<comment type="caution">
    <text evidence="2">The sequence shown here is derived from an EMBL/GenBank/DDBJ whole genome shotgun (WGS) entry which is preliminary data.</text>
</comment>
<keyword evidence="1" id="KW-0812">Transmembrane</keyword>
<accession>A0A8H6JSR5</accession>
<reference evidence="2 3" key="1">
    <citation type="journal article" date="2020" name="Phytopathology">
        <title>Genome Sequence Resources of Colletotrichum truncatum, C. plurivorum, C. musicola, and C. sojae: Four Species Pathogenic to Soybean (Glycine max).</title>
        <authorList>
            <person name="Rogerio F."/>
            <person name="Boufleur T.R."/>
            <person name="Ciampi-Guillardi M."/>
            <person name="Sukno S.A."/>
            <person name="Thon M.R."/>
            <person name="Massola Junior N.S."/>
            <person name="Baroncelli R."/>
        </authorList>
    </citation>
    <scope>NUCLEOTIDE SEQUENCE [LARGE SCALE GENOMIC DNA]</scope>
    <source>
        <strain evidence="2 3">LFN0009</strain>
    </source>
</reference>
<protein>
    <submittedName>
        <fullName evidence="2">Uncharacterized protein</fullName>
    </submittedName>
</protein>
<keyword evidence="1" id="KW-1133">Transmembrane helix</keyword>
<evidence type="ECO:0000256" key="1">
    <source>
        <dbReference type="SAM" id="Phobius"/>
    </source>
</evidence>
<dbReference type="AlphaFoldDB" id="A0A8H6JSR5"/>
<evidence type="ECO:0000313" key="2">
    <source>
        <dbReference type="EMBL" id="KAF6818115.1"/>
    </source>
</evidence>
<gene>
    <name evidence="2" type="ORF">CSOJ01_01996</name>
</gene>